<organism evidence="1 2">
    <name type="scientific">Vespula maculifrons</name>
    <name type="common">Eastern yellow jacket</name>
    <name type="synonym">Wasp</name>
    <dbReference type="NCBI Taxonomy" id="7453"/>
    <lineage>
        <taxon>Eukaryota</taxon>
        <taxon>Metazoa</taxon>
        <taxon>Ecdysozoa</taxon>
        <taxon>Arthropoda</taxon>
        <taxon>Hexapoda</taxon>
        <taxon>Insecta</taxon>
        <taxon>Pterygota</taxon>
        <taxon>Neoptera</taxon>
        <taxon>Endopterygota</taxon>
        <taxon>Hymenoptera</taxon>
        <taxon>Apocrita</taxon>
        <taxon>Aculeata</taxon>
        <taxon>Vespoidea</taxon>
        <taxon>Vespidae</taxon>
        <taxon>Vespinae</taxon>
        <taxon>Vespula</taxon>
    </lineage>
</organism>
<gene>
    <name evidence="1" type="ORF">V1477_003797</name>
</gene>
<comment type="caution">
    <text evidence="1">The sequence shown here is derived from an EMBL/GenBank/DDBJ whole genome shotgun (WGS) entry which is preliminary data.</text>
</comment>
<dbReference type="EMBL" id="JAYRBN010000034">
    <property type="protein sequence ID" value="KAL2747902.1"/>
    <property type="molecule type" value="Genomic_DNA"/>
</dbReference>
<accession>A0ABD2CS30</accession>
<protein>
    <submittedName>
        <fullName evidence="1">Uncharacterized protein</fullName>
    </submittedName>
</protein>
<evidence type="ECO:0000313" key="2">
    <source>
        <dbReference type="Proteomes" id="UP001607303"/>
    </source>
</evidence>
<dbReference type="Proteomes" id="UP001607303">
    <property type="component" value="Unassembled WGS sequence"/>
</dbReference>
<keyword evidence="2" id="KW-1185">Reference proteome</keyword>
<reference evidence="1 2" key="1">
    <citation type="journal article" date="2024" name="Ann. Entomol. Soc. Am.">
        <title>Genomic analyses of the southern and eastern yellowjacket wasps (Hymenoptera: Vespidae) reveal evolutionary signatures of social life.</title>
        <authorList>
            <person name="Catto M.A."/>
            <person name="Caine P.B."/>
            <person name="Orr S.E."/>
            <person name="Hunt B.G."/>
            <person name="Goodisman M.A.D."/>
        </authorList>
    </citation>
    <scope>NUCLEOTIDE SEQUENCE [LARGE SCALE GENOMIC DNA]</scope>
    <source>
        <strain evidence="1">232</strain>
        <tissue evidence="1">Head and thorax</tissue>
    </source>
</reference>
<proteinExistence type="predicted"/>
<evidence type="ECO:0000313" key="1">
    <source>
        <dbReference type="EMBL" id="KAL2747902.1"/>
    </source>
</evidence>
<dbReference type="AlphaFoldDB" id="A0ABD2CS30"/>
<name>A0ABD2CS30_VESMC</name>
<sequence>MGTQCKLENIDFVVKERRCALKAQPKGTEDIDCTEKRQYICNVPFVVRLNILRRESTLNANLFREANQLTFSFLNTFFKATCPLLKIRSIS</sequence>